<evidence type="ECO:0000313" key="2">
    <source>
        <dbReference type="Proteomes" id="UP001431010"/>
    </source>
</evidence>
<dbReference type="RefSeq" id="WP_231323633.1">
    <property type="nucleotide sequence ID" value="NZ_CP088156.1"/>
</dbReference>
<dbReference type="Proteomes" id="UP001431010">
    <property type="component" value="Chromosome"/>
</dbReference>
<protein>
    <submittedName>
        <fullName evidence="1">Uncharacterized protein</fullName>
    </submittedName>
</protein>
<name>A0ABY3RDI8_9BRAD</name>
<reference evidence="1" key="1">
    <citation type="journal article" date="2024" name="Antonie Van Leeuwenhoek">
        <title>Bradyrhizobium ontarionense sp. nov., a novel bacterial symbiont isolated from Aeschynomene indica (Indian jointvetch), harbours photosynthesis, nitrogen fixation and nitrous oxide (N2O) reductase genes.</title>
        <authorList>
            <person name="Bromfield E.S.P."/>
            <person name="Cloutier S."/>
        </authorList>
    </citation>
    <scope>NUCLEOTIDE SEQUENCE</scope>
    <source>
        <strain evidence="1">A19</strain>
    </source>
</reference>
<dbReference type="EMBL" id="CP088156">
    <property type="protein sequence ID" value="UFZ05485.1"/>
    <property type="molecule type" value="Genomic_DNA"/>
</dbReference>
<organism evidence="1 2">
    <name type="scientific">Bradyrhizobium ontarionense</name>
    <dbReference type="NCBI Taxonomy" id="2898149"/>
    <lineage>
        <taxon>Bacteria</taxon>
        <taxon>Pseudomonadati</taxon>
        <taxon>Pseudomonadota</taxon>
        <taxon>Alphaproteobacteria</taxon>
        <taxon>Hyphomicrobiales</taxon>
        <taxon>Nitrobacteraceae</taxon>
        <taxon>Bradyrhizobium</taxon>
    </lineage>
</organism>
<proteinExistence type="predicted"/>
<sequence length="134" mass="14848">MPFVKHVDQKSLSGLPAKVALVSNGGSKLPCLTISFRAAFAAEAEIKSTDRYDLLVGTEEDKGVVLLKRSEDGLYTPRLTEHLAVFRFPSFDKFGMTRHKQERCAAEIVNPEENLDLIEVTLPAWAVEDVKSEA</sequence>
<gene>
    <name evidence="1" type="ORF">LQG66_03975</name>
</gene>
<accession>A0ABY3RDI8</accession>
<evidence type="ECO:0000313" key="1">
    <source>
        <dbReference type="EMBL" id="UFZ05485.1"/>
    </source>
</evidence>
<keyword evidence="2" id="KW-1185">Reference proteome</keyword>